<dbReference type="Proteomes" id="UP001549036">
    <property type="component" value="Unassembled WGS sequence"/>
</dbReference>
<name>A0ABV2HZZ5_9HYPH</name>
<organism evidence="2 3">
    <name type="scientific">Mesorhizobium shonense</name>
    <dbReference type="NCBI Taxonomy" id="1209948"/>
    <lineage>
        <taxon>Bacteria</taxon>
        <taxon>Pseudomonadati</taxon>
        <taxon>Pseudomonadota</taxon>
        <taxon>Alphaproteobacteria</taxon>
        <taxon>Hyphomicrobiales</taxon>
        <taxon>Phyllobacteriaceae</taxon>
        <taxon>Mesorhizobium</taxon>
    </lineage>
</organism>
<evidence type="ECO:0000313" key="2">
    <source>
        <dbReference type="EMBL" id="MET3596165.1"/>
    </source>
</evidence>
<keyword evidence="1" id="KW-0175">Coiled coil</keyword>
<reference evidence="2 3" key="1">
    <citation type="submission" date="2024-06" db="EMBL/GenBank/DDBJ databases">
        <title>Genomic Encyclopedia of Type Strains, Phase IV (KMG-IV): sequencing the most valuable type-strain genomes for metagenomic binning, comparative biology and taxonomic classification.</title>
        <authorList>
            <person name="Goeker M."/>
        </authorList>
    </citation>
    <scope>NUCLEOTIDE SEQUENCE [LARGE SCALE GENOMIC DNA]</scope>
    <source>
        <strain evidence="2 3">DSM 29846</strain>
    </source>
</reference>
<keyword evidence="3" id="KW-1185">Reference proteome</keyword>
<protein>
    <submittedName>
        <fullName evidence="2">Uncharacterized protein</fullName>
    </submittedName>
</protein>
<dbReference type="RefSeq" id="WP_126098566.1">
    <property type="nucleotide sequence ID" value="NZ_JBEPLM010000013.1"/>
</dbReference>
<sequence>MVELLNLEMAAARQRAKQAELSLKQAKTMLDDNHGLAISLALCSRIRAGQARAKAAKRRLLKMVPPTSAH</sequence>
<dbReference type="EMBL" id="JBEPLM010000013">
    <property type="protein sequence ID" value="MET3596165.1"/>
    <property type="molecule type" value="Genomic_DNA"/>
</dbReference>
<comment type="caution">
    <text evidence="2">The sequence shown here is derived from an EMBL/GenBank/DDBJ whole genome shotgun (WGS) entry which is preliminary data.</text>
</comment>
<evidence type="ECO:0000256" key="1">
    <source>
        <dbReference type="SAM" id="Coils"/>
    </source>
</evidence>
<evidence type="ECO:0000313" key="3">
    <source>
        <dbReference type="Proteomes" id="UP001549036"/>
    </source>
</evidence>
<accession>A0ABV2HZZ5</accession>
<gene>
    <name evidence="2" type="ORF">ABID26_005582</name>
</gene>
<feature type="coiled-coil region" evidence="1">
    <location>
        <begin position="2"/>
        <end position="29"/>
    </location>
</feature>
<proteinExistence type="predicted"/>